<evidence type="ECO:0000256" key="4">
    <source>
        <dbReference type="ARBA" id="ARBA00022763"/>
    </source>
</evidence>
<dbReference type="PANTHER" id="PTHR31404:SF0">
    <property type="entry name" value="MITOCHONDRIAL GENOME MAINTENANCE PROTEIN MGM101"/>
    <property type="match status" value="1"/>
</dbReference>
<keyword evidence="7" id="KW-0496">Mitochondrion</keyword>
<dbReference type="InterPro" id="IPR009446">
    <property type="entry name" value="Mgm101"/>
</dbReference>
<evidence type="ECO:0000313" key="11">
    <source>
        <dbReference type="EMBL" id="ORY05224.1"/>
    </source>
</evidence>
<dbReference type="GO" id="GO:0036297">
    <property type="term" value="P:interstrand cross-link repair"/>
    <property type="evidence" value="ECO:0007669"/>
    <property type="project" value="TreeGrafter"/>
</dbReference>
<dbReference type="Pfam" id="PF06420">
    <property type="entry name" value="Mgm101p"/>
    <property type="match status" value="1"/>
</dbReference>
<dbReference type="GO" id="GO:0003697">
    <property type="term" value="F:single-stranded DNA binding"/>
    <property type="evidence" value="ECO:0007669"/>
    <property type="project" value="InterPro"/>
</dbReference>
<evidence type="ECO:0000256" key="9">
    <source>
        <dbReference type="ARBA" id="ARBA00023271"/>
    </source>
</evidence>
<dbReference type="PANTHER" id="PTHR31404">
    <property type="entry name" value="MITOCHONDRIAL GENOME MAINTENANCE PROTEIN MGM101"/>
    <property type="match status" value="1"/>
</dbReference>
<name>A0A1Y1Z531_9FUNG</name>
<keyword evidence="12" id="KW-1185">Reference proteome</keyword>
<evidence type="ECO:0000256" key="1">
    <source>
        <dbReference type="ARBA" id="ARBA00004436"/>
    </source>
</evidence>
<feature type="compositionally biased region" description="Low complexity" evidence="10">
    <location>
        <begin position="29"/>
        <end position="43"/>
    </location>
</feature>
<reference evidence="11 12" key="1">
    <citation type="submission" date="2016-07" db="EMBL/GenBank/DDBJ databases">
        <title>Pervasive Adenine N6-methylation of Active Genes in Fungi.</title>
        <authorList>
            <consortium name="DOE Joint Genome Institute"/>
            <person name="Mondo S.J."/>
            <person name="Dannebaum R.O."/>
            <person name="Kuo R.C."/>
            <person name="Labutti K."/>
            <person name="Haridas S."/>
            <person name="Kuo A."/>
            <person name="Salamov A."/>
            <person name="Ahrendt S.R."/>
            <person name="Lipzen A."/>
            <person name="Sullivan W."/>
            <person name="Andreopoulos W.B."/>
            <person name="Clum A."/>
            <person name="Lindquist E."/>
            <person name="Daum C."/>
            <person name="Ramamoorthy G.K."/>
            <person name="Gryganskyi A."/>
            <person name="Culley D."/>
            <person name="Magnuson J.K."/>
            <person name="James T.Y."/>
            <person name="O'Malley M.A."/>
            <person name="Stajich J.E."/>
            <person name="Spatafora J.W."/>
            <person name="Visel A."/>
            <person name="Grigoriev I.V."/>
        </authorList>
    </citation>
    <scope>NUCLEOTIDE SEQUENCE [LARGE SCALE GENOMIC DNA]</scope>
    <source>
        <strain evidence="11 12">CBS 931.73</strain>
    </source>
</reference>
<keyword evidence="8" id="KW-0234">DNA repair</keyword>
<protein>
    <recommendedName>
        <fullName evidence="3">Mitochondrial genome maintenance protein MGM101</fullName>
    </recommendedName>
</protein>
<evidence type="ECO:0000256" key="3">
    <source>
        <dbReference type="ARBA" id="ARBA00013628"/>
    </source>
</evidence>
<dbReference type="InParanoid" id="A0A1Y1Z531"/>
<evidence type="ECO:0000256" key="5">
    <source>
        <dbReference type="ARBA" id="ARBA00022946"/>
    </source>
</evidence>
<dbReference type="EMBL" id="MCFE01000027">
    <property type="protein sequence ID" value="ORY05224.1"/>
    <property type="molecule type" value="Genomic_DNA"/>
</dbReference>
<dbReference type="OrthoDB" id="17164at2759"/>
<comment type="similarity">
    <text evidence="2">Belongs to the MGM101 family.</text>
</comment>
<evidence type="ECO:0000256" key="2">
    <source>
        <dbReference type="ARBA" id="ARBA00007053"/>
    </source>
</evidence>
<keyword evidence="9" id="KW-1135">Mitochondrion nucleoid</keyword>
<comment type="caution">
    <text evidence="11">The sequence shown here is derived from an EMBL/GenBank/DDBJ whole genome shotgun (WGS) entry which is preliminary data.</text>
</comment>
<sequence length="274" mass="30186">MFALRTTGVPQILKRSTLLATARAYTTYQSGTSTGTSTSTSAGTGEGVKYTPRTAVRSTYQARSASAPRAEVARGSINPKINPEDAFPEAEAFNQGTTEIGESWSNSFEGISSKPFPPEVADILLADIDLKDIQIKPDGIVYLPEIKYRRILNRAFGPGGWGLVPRGSHSLSDKTISREWALVCLGQFVSQARGEQDFFDPTGLPTASEGCKSNALMRCCKDLGIASELWDPQFVSKFKREHCIEVWATNVERGNKKKLWKRKDLPLMYPWQAS</sequence>
<feature type="region of interest" description="Disordered" evidence="10">
    <location>
        <begin position="29"/>
        <end position="84"/>
    </location>
</feature>
<proteinExistence type="inferred from homology"/>
<evidence type="ECO:0000256" key="7">
    <source>
        <dbReference type="ARBA" id="ARBA00023128"/>
    </source>
</evidence>
<dbReference type="Proteomes" id="UP000193498">
    <property type="component" value="Unassembled WGS sequence"/>
</dbReference>
<evidence type="ECO:0000256" key="8">
    <source>
        <dbReference type="ARBA" id="ARBA00023204"/>
    </source>
</evidence>
<dbReference type="STRING" id="1314790.A0A1Y1Z531"/>
<evidence type="ECO:0000256" key="6">
    <source>
        <dbReference type="ARBA" id="ARBA00023125"/>
    </source>
</evidence>
<accession>A0A1Y1Z531</accession>
<evidence type="ECO:0000256" key="10">
    <source>
        <dbReference type="SAM" id="MobiDB-lite"/>
    </source>
</evidence>
<evidence type="ECO:0000313" key="12">
    <source>
        <dbReference type="Proteomes" id="UP000193498"/>
    </source>
</evidence>
<dbReference type="GO" id="GO:0000725">
    <property type="term" value="P:recombinational repair"/>
    <property type="evidence" value="ECO:0007669"/>
    <property type="project" value="TreeGrafter"/>
</dbReference>
<keyword evidence="5" id="KW-0809">Transit peptide</keyword>
<organism evidence="11 12">
    <name type="scientific">Basidiobolus meristosporus CBS 931.73</name>
    <dbReference type="NCBI Taxonomy" id="1314790"/>
    <lineage>
        <taxon>Eukaryota</taxon>
        <taxon>Fungi</taxon>
        <taxon>Fungi incertae sedis</taxon>
        <taxon>Zoopagomycota</taxon>
        <taxon>Entomophthoromycotina</taxon>
        <taxon>Basidiobolomycetes</taxon>
        <taxon>Basidiobolales</taxon>
        <taxon>Basidiobolaceae</taxon>
        <taxon>Basidiobolus</taxon>
    </lineage>
</organism>
<dbReference type="GO" id="GO:0000262">
    <property type="term" value="C:mitochondrial chromosome"/>
    <property type="evidence" value="ECO:0007669"/>
    <property type="project" value="InterPro"/>
</dbReference>
<gene>
    <name evidence="11" type="ORF">K493DRAFT_252866</name>
</gene>
<dbReference type="AlphaFoldDB" id="A0A1Y1Z531"/>
<keyword evidence="4" id="KW-0227">DNA damage</keyword>
<keyword evidence="6" id="KW-0238">DNA-binding</keyword>
<comment type="subcellular location">
    <subcellularLocation>
        <location evidence="1">Mitochondrion matrix</location>
        <location evidence="1">Mitochondrion nucleoid</location>
    </subcellularLocation>
</comment>